<reference evidence="1" key="2">
    <citation type="journal article" date="2015" name="Data Brief">
        <title>Shoot transcriptome of the giant reed, Arundo donax.</title>
        <authorList>
            <person name="Barrero R.A."/>
            <person name="Guerrero F.D."/>
            <person name="Moolhuijzen P."/>
            <person name="Goolsby J.A."/>
            <person name="Tidwell J."/>
            <person name="Bellgard S.E."/>
            <person name="Bellgard M.I."/>
        </authorList>
    </citation>
    <scope>NUCLEOTIDE SEQUENCE</scope>
    <source>
        <tissue evidence="1">Shoot tissue taken approximately 20 cm above the soil surface</tissue>
    </source>
</reference>
<evidence type="ECO:0000313" key="1">
    <source>
        <dbReference type="EMBL" id="JAE21119.1"/>
    </source>
</evidence>
<dbReference type="AlphaFoldDB" id="A0A0A9QX71"/>
<sequence length="58" mass="6911">MRHSYPHPRTADLSLEPYDYYYPTVYRYALPYATELMYIWFGRITHTIGMLSLLGAFS</sequence>
<proteinExistence type="predicted"/>
<accession>A0A0A9QX71</accession>
<name>A0A0A9QX71_ARUDO</name>
<reference evidence="1" key="1">
    <citation type="submission" date="2014-09" db="EMBL/GenBank/DDBJ databases">
        <authorList>
            <person name="Magalhaes I.L.F."/>
            <person name="Oliveira U."/>
            <person name="Santos F.R."/>
            <person name="Vidigal T.H.D.A."/>
            <person name="Brescovit A.D."/>
            <person name="Santos A.J."/>
        </authorList>
    </citation>
    <scope>NUCLEOTIDE SEQUENCE</scope>
    <source>
        <tissue evidence="1">Shoot tissue taken approximately 20 cm above the soil surface</tissue>
    </source>
</reference>
<dbReference type="EMBL" id="GBRH01176777">
    <property type="protein sequence ID" value="JAE21119.1"/>
    <property type="molecule type" value="Transcribed_RNA"/>
</dbReference>
<organism evidence="1">
    <name type="scientific">Arundo donax</name>
    <name type="common">Giant reed</name>
    <name type="synonym">Donax arundinaceus</name>
    <dbReference type="NCBI Taxonomy" id="35708"/>
    <lineage>
        <taxon>Eukaryota</taxon>
        <taxon>Viridiplantae</taxon>
        <taxon>Streptophyta</taxon>
        <taxon>Embryophyta</taxon>
        <taxon>Tracheophyta</taxon>
        <taxon>Spermatophyta</taxon>
        <taxon>Magnoliopsida</taxon>
        <taxon>Liliopsida</taxon>
        <taxon>Poales</taxon>
        <taxon>Poaceae</taxon>
        <taxon>PACMAD clade</taxon>
        <taxon>Arundinoideae</taxon>
        <taxon>Arundineae</taxon>
        <taxon>Arundo</taxon>
    </lineage>
</organism>
<protein>
    <submittedName>
        <fullName evidence="1">Uncharacterized protein</fullName>
    </submittedName>
</protein>